<dbReference type="Pfam" id="PF26215">
    <property type="entry name" value="HTH_animal"/>
    <property type="match status" value="1"/>
</dbReference>
<organism evidence="2">
    <name type="scientific">Trichuris suis</name>
    <name type="common">pig whipworm</name>
    <dbReference type="NCBI Taxonomy" id="68888"/>
    <lineage>
        <taxon>Eukaryota</taxon>
        <taxon>Metazoa</taxon>
        <taxon>Ecdysozoa</taxon>
        <taxon>Nematoda</taxon>
        <taxon>Enoplea</taxon>
        <taxon>Dorylaimia</taxon>
        <taxon>Trichinellida</taxon>
        <taxon>Trichuridae</taxon>
        <taxon>Trichuris</taxon>
    </lineage>
</organism>
<protein>
    <recommendedName>
        <fullName evidence="1">Helix-turn-helix domain-containing protein</fullName>
    </recommendedName>
</protein>
<dbReference type="InterPro" id="IPR058912">
    <property type="entry name" value="HTH_animal"/>
</dbReference>
<dbReference type="EMBL" id="KL367621">
    <property type="protein sequence ID" value="KFD61503.1"/>
    <property type="molecule type" value="Genomic_DNA"/>
</dbReference>
<dbReference type="Proteomes" id="UP000030758">
    <property type="component" value="Unassembled WGS sequence"/>
</dbReference>
<dbReference type="AlphaFoldDB" id="A0A085MWA7"/>
<accession>A0A085MWA7</accession>
<sequence length="397" mass="45475">MTIHVPLDMRNSPYIFLRREANGIPLQKPYEEPSKVLQHGPVTFVTDLGRRPETVSVASLRPPHLGTDQCVDDIFAITKRGTETSFLHHLNSLFPNQVTFTMEVESHSRLSSLDILILNGSSSLHTTVYRKPTHSDKYLHFNSHHPKSVKIGIISNLVDSALSICEPRYLPTELRHIENVLLKNGYPHRLIRSVIQKRIHRPPQHNSRREGLPTLVVPYIQGISERLMVLAKTLNFRLFFKSSPNLKSILRNDLIKLPPSEKPGVVYEVRCECSASYIGETGFALPHRYKQHVKVLKRLLAAKWKLLSTTVDSEKESQKKIIEQCKKDSAVAAHAASCLQRLYPHVVCHEPNYKQRKIKEALYIRQNTTINRDQGMEVSNIWFDLLRRTRSCSLQAP</sequence>
<proteinExistence type="predicted"/>
<name>A0A085MWA7_9BILA</name>
<gene>
    <name evidence="2" type="ORF">M514_26316</name>
</gene>
<evidence type="ECO:0000259" key="1">
    <source>
        <dbReference type="Pfam" id="PF26215"/>
    </source>
</evidence>
<dbReference type="PANTHER" id="PTHR21301">
    <property type="entry name" value="REVERSE TRANSCRIPTASE"/>
    <property type="match status" value="1"/>
</dbReference>
<evidence type="ECO:0000313" key="2">
    <source>
        <dbReference type="EMBL" id="KFD61503.1"/>
    </source>
</evidence>
<reference evidence="2" key="1">
    <citation type="journal article" date="2014" name="Nat. Genet.">
        <title>Genome and transcriptome of the porcine whipworm Trichuris suis.</title>
        <authorList>
            <person name="Jex A.R."/>
            <person name="Nejsum P."/>
            <person name="Schwarz E.M."/>
            <person name="Hu L."/>
            <person name="Young N.D."/>
            <person name="Hall R.S."/>
            <person name="Korhonen P.K."/>
            <person name="Liao S."/>
            <person name="Thamsborg S."/>
            <person name="Xia J."/>
            <person name="Xu P."/>
            <person name="Wang S."/>
            <person name="Scheerlinck J.P."/>
            <person name="Hofmann A."/>
            <person name="Sternberg P.W."/>
            <person name="Wang J."/>
            <person name="Gasser R.B."/>
        </authorList>
    </citation>
    <scope>NUCLEOTIDE SEQUENCE [LARGE SCALE GENOMIC DNA]</scope>
    <source>
        <strain evidence="2">DCEP-RM93F</strain>
    </source>
</reference>
<feature type="domain" description="Helix-turn-helix" evidence="1">
    <location>
        <begin position="138"/>
        <end position="195"/>
    </location>
</feature>
<dbReference type="PANTHER" id="PTHR21301:SF11">
    <property type="entry name" value="GIY-YIG DOMAIN-CONTAINING PROTEIN"/>
    <property type="match status" value="1"/>
</dbReference>